<dbReference type="Proteomes" id="UP000263012">
    <property type="component" value="Chromosome"/>
</dbReference>
<dbReference type="KEGG" id="hdf:AArcSl_3032"/>
<feature type="transmembrane region" description="Helical" evidence="1">
    <location>
        <begin position="76"/>
        <end position="94"/>
    </location>
</feature>
<keyword evidence="1" id="KW-0812">Transmembrane</keyword>
<reference evidence="3" key="1">
    <citation type="submission" date="2017-11" db="EMBL/GenBank/DDBJ databases">
        <title>Phenotypic and genomic properties of facultatively anaerobic sulfur-reducing natronoarchaea from hypersaline soda lakes.</title>
        <authorList>
            <person name="Sorokin D.Y."/>
            <person name="Kublanov I.V."/>
            <person name="Roman P."/>
            <person name="Sinninghe Damste J.S."/>
            <person name="Golyshin P.N."/>
            <person name="Rojo D."/>
            <person name="Ciordia S."/>
            <person name="Mena M.D.C."/>
            <person name="Ferrer M."/>
            <person name="Messina E."/>
            <person name="Smedile F."/>
            <person name="La Spada G."/>
            <person name="La Cono V."/>
            <person name="Yakimov M.M."/>
        </authorList>
    </citation>
    <scope>NUCLEOTIDE SEQUENCE [LARGE SCALE GENOMIC DNA]</scope>
    <source>
        <strain evidence="3">AArc-Sl</strain>
    </source>
</reference>
<protein>
    <submittedName>
        <fullName evidence="2">Uncharacterized protein</fullName>
    </submittedName>
</protein>
<dbReference type="RefSeq" id="WP_119821146.1">
    <property type="nucleotide sequence ID" value="NZ_CP025066.1"/>
</dbReference>
<name>A0A343TNH1_9EURY</name>
<gene>
    <name evidence="2" type="ORF">AArcSl_3032</name>
</gene>
<organism evidence="2 3">
    <name type="scientific">Halalkaliarchaeum desulfuricum</name>
    <dbReference type="NCBI Taxonomy" id="2055893"/>
    <lineage>
        <taxon>Archaea</taxon>
        <taxon>Methanobacteriati</taxon>
        <taxon>Methanobacteriota</taxon>
        <taxon>Stenosarchaea group</taxon>
        <taxon>Halobacteria</taxon>
        <taxon>Halobacteriales</taxon>
        <taxon>Haloferacaceae</taxon>
        <taxon>Halalkaliarchaeum</taxon>
    </lineage>
</organism>
<proteinExistence type="predicted"/>
<keyword evidence="3" id="KW-1185">Reference proteome</keyword>
<keyword evidence="1" id="KW-0472">Membrane</keyword>
<dbReference type="EMBL" id="CP025066">
    <property type="protein sequence ID" value="AUX10643.1"/>
    <property type="molecule type" value="Genomic_DNA"/>
</dbReference>
<feature type="transmembrane region" description="Helical" evidence="1">
    <location>
        <begin position="51"/>
        <end position="70"/>
    </location>
</feature>
<evidence type="ECO:0000313" key="3">
    <source>
        <dbReference type="Proteomes" id="UP000263012"/>
    </source>
</evidence>
<dbReference type="GeneID" id="37879399"/>
<feature type="transmembrane region" description="Helical" evidence="1">
    <location>
        <begin position="6"/>
        <end position="39"/>
    </location>
</feature>
<accession>A0A343TNH1</accession>
<evidence type="ECO:0000256" key="1">
    <source>
        <dbReference type="SAM" id="Phobius"/>
    </source>
</evidence>
<dbReference type="AlphaFoldDB" id="A0A343TNH1"/>
<sequence length="111" mass="11755">MDLVDWFVLVGLMAVTVIVVGDYLPPSIAVGIVTAIVTLAGYLRYQDGRRAEGVAWFAYLVPIFLFPLTVADVEGAETAVIATTLVVTVGLAAAKFGYVSDERGDGDEADD</sequence>
<evidence type="ECO:0000313" key="2">
    <source>
        <dbReference type="EMBL" id="AUX10643.1"/>
    </source>
</evidence>
<keyword evidence="1" id="KW-1133">Transmembrane helix</keyword>